<accession>A0AAW9EH03</accession>
<evidence type="ECO:0000313" key="1">
    <source>
        <dbReference type="EMBL" id="MDX7019463.1"/>
    </source>
</evidence>
<proteinExistence type="predicted"/>
<dbReference type="EMBL" id="JAWZZT010002101">
    <property type="protein sequence ID" value="MDX7019463.1"/>
    <property type="molecule type" value="Genomic_DNA"/>
</dbReference>
<gene>
    <name evidence="1" type="ORF">SJ059_34130</name>
</gene>
<comment type="caution">
    <text evidence="1">The sequence shown here is derived from an EMBL/GenBank/DDBJ whole genome shotgun (WGS) entry which is preliminary data.</text>
</comment>
<dbReference type="AlphaFoldDB" id="A0AAW9EH03"/>
<feature type="non-terminal residue" evidence="1">
    <location>
        <position position="1"/>
    </location>
</feature>
<sequence>LQRILTHFICILIHNHVMDQCKCVASGFLANGGILGICHVKVNLKREFCIFFCKPGGLNSD</sequence>
<dbReference type="Proteomes" id="UP001279012">
    <property type="component" value="Unassembled WGS sequence"/>
</dbReference>
<organism evidence="1 2">
    <name type="scientific">Klebsiella aerogenes</name>
    <name type="common">Enterobacter aerogenes</name>
    <dbReference type="NCBI Taxonomy" id="548"/>
    <lineage>
        <taxon>Bacteria</taxon>
        <taxon>Pseudomonadati</taxon>
        <taxon>Pseudomonadota</taxon>
        <taxon>Gammaproteobacteria</taxon>
        <taxon>Enterobacterales</taxon>
        <taxon>Enterobacteriaceae</taxon>
        <taxon>Klebsiella/Raoultella group</taxon>
        <taxon>Klebsiella</taxon>
    </lineage>
</organism>
<name>A0AAW9EH03_KLEAE</name>
<evidence type="ECO:0000313" key="2">
    <source>
        <dbReference type="Proteomes" id="UP001279012"/>
    </source>
</evidence>
<protein>
    <submittedName>
        <fullName evidence="1">Uncharacterized protein</fullName>
    </submittedName>
</protein>
<reference evidence="1" key="1">
    <citation type="submission" date="2023-11" db="EMBL/GenBank/DDBJ databases">
        <title>Detection of rare carbapenemases in Enterobacterales - comparison of two colorimetric and two CIM-based carbapenemase assays.</title>
        <authorList>
            <person name="Schaffarczyk L."/>
            <person name="Noster J."/>
            <person name="Stelzer Y."/>
            <person name="Sattler J."/>
            <person name="Gatermann S."/>
            <person name="Hamprecht A."/>
        </authorList>
    </citation>
    <scope>NUCLEOTIDE SEQUENCE</scope>
    <source>
        <strain evidence="1">CIM-Cont-037</strain>
    </source>
</reference>